<evidence type="ECO:0000256" key="1">
    <source>
        <dbReference type="SAM" id="Phobius"/>
    </source>
</evidence>
<organism evidence="2">
    <name type="scientific">bioreactor metagenome</name>
    <dbReference type="NCBI Taxonomy" id="1076179"/>
    <lineage>
        <taxon>unclassified sequences</taxon>
        <taxon>metagenomes</taxon>
        <taxon>ecological metagenomes</taxon>
    </lineage>
</organism>
<keyword evidence="1" id="KW-0472">Membrane</keyword>
<feature type="transmembrane region" description="Helical" evidence="1">
    <location>
        <begin position="33"/>
        <end position="51"/>
    </location>
</feature>
<keyword evidence="1" id="KW-1133">Transmembrane helix</keyword>
<evidence type="ECO:0000313" key="2">
    <source>
        <dbReference type="EMBL" id="MPN37985.1"/>
    </source>
</evidence>
<sequence>MKFVVITTFARIPSVITSTIAGEKLMGQDFTSAFIIYGITFLISIVGILVYRKITTMNKLKGEI</sequence>
<name>A0A645HG23_9ZZZZ</name>
<proteinExistence type="predicted"/>
<comment type="caution">
    <text evidence="2">The sequence shown here is derived from an EMBL/GenBank/DDBJ whole genome shotgun (WGS) entry which is preliminary data.</text>
</comment>
<gene>
    <name evidence="2" type="ORF">SDC9_185506</name>
</gene>
<dbReference type="AlphaFoldDB" id="A0A645HG23"/>
<reference evidence="2" key="1">
    <citation type="submission" date="2019-08" db="EMBL/GenBank/DDBJ databases">
        <authorList>
            <person name="Kucharzyk K."/>
            <person name="Murdoch R.W."/>
            <person name="Higgins S."/>
            <person name="Loffler F."/>
        </authorList>
    </citation>
    <scope>NUCLEOTIDE SEQUENCE</scope>
</reference>
<accession>A0A645HG23</accession>
<keyword evidence="1" id="KW-0812">Transmembrane</keyword>
<protein>
    <submittedName>
        <fullName evidence="2">Uncharacterized protein</fullName>
    </submittedName>
</protein>
<dbReference type="EMBL" id="VSSQ01092940">
    <property type="protein sequence ID" value="MPN37985.1"/>
    <property type="molecule type" value="Genomic_DNA"/>
</dbReference>